<keyword evidence="3" id="KW-1185">Reference proteome</keyword>
<protein>
    <submittedName>
        <fullName evidence="2">Uncharacterized protein</fullName>
    </submittedName>
</protein>
<sequence>MSVAPIGYSTNWDGPSFGCSILMLRVVVSEIELDFAISASICMENLVARTCHRSRGIHRQSCLPPPPEQGGSGRRRRQHERLLRP</sequence>
<feature type="region of interest" description="Disordered" evidence="1">
    <location>
        <begin position="56"/>
        <end position="85"/>
    </location>
</feature>
<comment type="caution">
    <text evidence="2">The sequence shown here is derived from an EMBL/GenBank/DDBJ whole genome shotgun (WGS) entry which is preliminary data.</text>
</comment>
<reference evidence="2 3" key="1">
    <citation type="submission" date="2022-03" db="EMBL/GenBank/DDBJ databases">
        <authorList>
            <person name="Brunel B."/>
        </authorList>
    </citation>
    <scope>NUCLEOTIDE SEQUENCE [LARGE SCALE GENOMIC DNA]</scope>
    <source>
        <strain evidence="2">STM5069sample</strain>
    </source>
</reference>
<dbReference type="Proteomes" id="UP001153050">
    <property type="component" value="Unassembled WGS sequence"/>
</dbReference>
<evidence type="ECO:0000313" key="2">
    <source>
        <dbReference type="EMBL" id="CAH2406514.1"/>
    </source>
</evidence>
<gene>
    <name evidence="2" type="ORF">MES5069_520162</name>
</gene>
<organism evidence="2 3">
    <name type="scientific">Mesorhizobium escarrei</name>
    <dbReference type="NCBI Taxonomy" id="666018"/>
    <lineage>
        <taxon>Bacteria</taxon>
        <taxon>Pseudomonadati</taxon>
        <taxon>Pseudomonadota</taxon>
        <taxon>Alphaproteobacteria</taxon>
        <taxon>Hyphomicrobiales</taxon>
        <taxon>Phyllobacteriaceae</taxon>
        <taxon>Mesorhizobium</taxon>
    </lineage>
</organism>
<proteinExistence type="predicted"/>
<accession>A0ABN8KAB1</accession>
<evidence type="ECO:0000256" key="1">
    <source>
        <dbReference type="SAM" id="MobiDB-lite"/>
    </source>
</evidence>
<evidence type="ECO:0000313" key="3">
    <source>
        <dbReference type="Proteomes" id="UP001153050"/>
    </source>
</evidence>
<name>A0ABN8KAB1_9HYPH</name>
<dbReference type="EMBL" id="CAKXZT010000149">
    <property type="protein sequence ID" value="CAH2406514.1"/>
    <property type="molecule type" value="Genomic_DNA"/>
</dbReference>